<comment type="caution">
    <text evidence="1">The sequence shown here is derived from an EMBL/GenBank/DDBJ whole genome shotgun (WGS) entry which is preliminary data.</text>
</comment>
<name>A0A066WVN4_COLSU</name>
<keyword evidence="2" id="KW-1185">Reference proteome</keyword>
<dbReference type="HOGENOM" id="CLU_2497795_0_0_1"/>
<sequence length="86" mass="9846">MCNYVLNVVKCRQCGRTTNQHQSDFVYCPAYRNGIRCQVIERGRNTQLICCSSCQNAYQLDQAMSGHQREDVDIFTSDSEDEVSTL</sequence>
<dbReference type="eggNOG" id="ENOG502T5FI">
    <property type="taxonomic scope" value="Eukaryota"/>
</dbReference>
<dbReference type="Proteomes" id="UP000027238">
    <property type="component" value="Unassembled WGS sequence"/>
</dbReference>
<gene>
    <name evidence="1" type="ORF">CSUB01_08798</name>
</gene>
<proteinExistence type="predicted"/>
<reference evidence="2" key="1">
    <citation type="journal article" date="2014" name="Genome Announc.">
        <title>Draft genome sequence of Colletotrichum sublineola, a destructive pathogen of cultivated sorghum.</title>
        <authorList>
            <person name="Baroncelli R."/>
            <person name="Sanz-Martin J.M."/>
            <person name="Rech G.E."/>
            <person name="Sukno S.A."/>
            <person name="Thon M.R."/>
        </authorList>
    </citation>
    <scope>NUCLEOTIDE SEQUENCE [LARGE SCALE GENOMIC DNA]</scope>
    <source>
        <strain evidence="2">TX430BB</strain>
    </source>
</reference>
<evidence type="ECO:0000313" key="2">
    <source>
        <dbReference type="Proteomes" id="UP000027238"/>
    </source>
</evidence>
<dbReference type="AlphaFoldDB" id="A0A066WVN4"/>
<organism evidence="1 2">
    <name type="scientific">Colletotrichum sublineola</name>
    <name type="common">Sorghum anthracnose fungus</name>
    <dbReference type="NCBI Taxonomy" id="1173701"/>
    <lineage>
        <taxon>Eukaryota</taxon>
        <taxon>Fungi</taxon>
        <taxon>Dikarya</taxon>
        <taxon>Ascomycota</taxon>
        <taxon>Pezizomycotina</taxon>
        <taxon>Sordariomycetes</taxon>
        <taxon>Hypocreomycetidae</taxon>
        <taxon>Glomerellales</taxon>
        <taxon>Glomerellaceae</taxon>
        <taxon>Colletotrichum</taxon>
        <taxon>Colletotrichum graminicola species complex</taxon>
    </lineage>
</organism>
<protein>
    <submittedName>
        <fullName evidence="1">Uncharacterized protein</fullName>
    </submittedName>
</protein>
<evidence type="ECO:0000313" key="1">
    <source>
        <dbReference type="EMBL" id="KDN60963.1"/>
    </source>
</evidence>
<dbReference type="OrthoDB" id="4833063at2759"/>
<accession>A0A066WVN4</accession>
<dbReference type="EMBL" id="JMSE01001449">
    <property type="protein sequence ID" value="KDN60963.1"/>
    <property type="molecule type" value="Genomic_DNA"/>
</dbReference>